<dbReference type="OrthoDB" id="9796196at2"/>
<accession>A0A1G8FRY2</accession>
<proteinExistence type="inferred from homology"/>
<organism evidence="11 12">
    <name type="scientific">Roseospirillum parvum</name>
    <dbReference type="NCBI Taxonomy" id="83401"/>
    <lineage>
        <taxon>Bacteria</taxon>
        <taxon>Pseudomonadati</taxon>
        <taxon>Pseudomonadota</taxon>
        <taxon>Alphaproteobacteria</taxon>
        <taxon>Rhodospirillales</taxon>
        <taxon>Rhodospirillaceae</taxon>
        <taxon>Roseospirillum</taxon>
    </lineage>
</organism>
<evidence type="ECO:0000256" key="9">
    <source>
        <dbReference type="HAMAP-Rule" id="MF_00135"/>
    </source>
</evidence>
<comment type="pathway">
    <text evidence="2 9">Amino-acid biosynthesis; L-tryptophan biosynthesis; L-tryptophan from chorismate: step 3/5.</text>
</comment>
<evidence type="ECO:0000256" key="7">
    <source>
        <dbReference type="ARBA" id="ARBA00023141"/>
    </source>
</evidence>
<dbReference type="Proteomes" id="UP000217076">
    <property type="component" value="Unassembled WGS sequence"/>
</dbReference>
<dbReference type="STRING" id="83401.SAMN05421742_1162"/>
<protein>
    <recommendedName>
        <fullName evidence="4 9">N-(5'-phosphoribosyl)anthranilate isomerase</fullName>
        <shortName evidence="9">PRAI</shortName>
        <ecNumber evidence="3 9">5.3.1.24</ecNumber>
    </recommendedName>
</protein>
<name>A0A1G8FRY2_9PROT</name>
<evidence type="ECO:0000256" key="8">
    <source>
        <dbReference type="ARBA" id="ARBA00023235"/>
    </source>
</evidence>
<dbReference type="AlphaFoldDB" id="A0A1G8FRY2"/>
<evidence type="ECO:0000256" key="2">
    <source>
        <dbReference type="ARBA" id="ARBA00004664"/>
    </source>
</evidence>
<dbReference type="PANTHER" id="PTHR42894">
    <property type="entry name" value="N-(5'-PHOSPHORIBOSYL)ANTHRANILATE ISOMERASE"/>
    <property type="match status" value="1"/>
</dbReference>
<evidence type="ECO:0000256" key="4">
    <source>
        <dbReference type="ARBA" id="ARBA00022272"/>
    </source>
</evidence>
<dbReference type="GO" id="GO:0000162">
    <property type="term" value="P:L-tryptophan biosynthetic process"/>
    <property type="evidence" value="ECO:0007669"/>
    <property type="project" value="UniProtKB-UniRule"/>
</dbReference>
<dbReference type="Gene3D" id="3.20.20.70">
    <property type="entry name" value="Aldolase class I"/>
    <property type="match status" value="1"/>
</dbReference>
<dbReference type="UniPathway" id="UPA00035">
    <property type="reaction ID" value="UER00042"/>
</dbReference>
<evidence type="ECO:0000259" key="10">
    <source>
        <dbReference type="Pfam" id="PF00697"/>
    </source>
</evidence>
<gene>
    <name evidence="9" type="primary">trpF</name>
    <name evidence="11" type="ORF">SAMN05421742_1162</name>
</gene>
<sequence length="213" mass="22322">MPVAVKICGLTTPDAVAAAVEGGADWLGVVFFAPSPRAIEPEAAAELLDGVPEEVVKVGLLVDPDDATLDRVLAQVRLDMIQLHGRETPQRVEAIRQEFGRPVMKAISVGGAADLLAAKAFDGVADRLLFDARPPQGAANPGGNAQPFDWPLMADWRGQSPWMLAGGLSPDNLAQAVKASGATAVDVSSGVESARGVKDPDLIRRFLEVAARL</sequence>
<comment type="catalytic activity">
    <reaction evidence="1 9">
        <text>N-(5-phospho-beta-D-ribosyl)anthranilate = 1-(2-carboxyphenylamino)-1-deoxy-D-ribulose 5-phosphate</text>
        <dbReference type="Rhea" id="RHEA:21540"/>
        <dbReference type="ChEBI" id="CHEBI:18277"/>
        <dbReference type="ChEBI" id="CHEBI:58613"/>
        <dbReference type="EC" id="5.3.1.24"/>
    </reaction>
</comment>
<dbReference type="InterPro" id="IPR044643">
    <property type="entry name" value="TrpF_fam"/>
</dbReference>
<dbReference type="EMBL" id="FNCV01000016">
    <property type="protein sequence ID" value="SDH84884.1"/>
    <property type="molecule type" value="Genomic_DNA"/>
</dbReference>
<keyword evidence="7 9" id="KW-0057">Aromatic amino acid biosynthesis</keyword>
<keyword evidence="8 9" id="KW-0413">Isomerase</keyword>
<evidence type="ECO:0000256" key="3">
    <source>
        <dbReference type="ARBA" id="ARBA00012572"/>
    </source>
</evidence>
<evidence type="ECO:0000313" key="12">
    <source>
        <dbReference type="Proteomes" id="UP000217076"/>
    </source>
</evidence>
<dbReference type="InterPro" id="IPR001240">
    <property type="entry name" value="PRAI_dom"/>
</dbReference>
<feature type="domain" description="N-(5'phosphoribosyl) anthranilate isomerase (PRAI)" evidence="10">
    <location>
        <begin position="5"/>
        <end position="208"/>
    </location>
</feature>
<dbReference type="EC" id="5.3.1.24" evidence="3 9"/>
<evidence type="ECO:0000256" key="6">
    <source>
        <dbReference type="ARBA" id="ARBA00022822"/>
    </source>
</evidence>
<keyword evidence="5 9" id="KW-0028">Amino-acid biosynthesis</keyword>
<keyword evidence="6 9" id="KW-0822">Tryptophan biosynthesis</keyword>
<comment type="similarity">
    <text evidence="9">Belongs to the TrpF family.</text>
</comment>
<dbReference type="InterPro" id="IPR013785">
    <property type="entry name" value="Aldolase_TIM"/>
</dbReference>
<dbReference type="HAMAP" id="MF_00135">
    <property type="entry name" value="PRAI"/>
    <property type="match status" value="1"/>
</dbReference>
<dbReference type="Pfam" id="PF00697">
    <property type="entry name" value="PRAI"/>
    <property type="match status" value="1"/>
</dbReference>
<evidence type="ECO:0000256" key="5">
    <source>
        <dbReference type="ARBA" id="ARBA00022605"/>
    </source>
</evidence>
<dbReference type="GO" id="GO:0004640">
    <property type="term" value="F:phosphoribosylanthranilate isomerase activity"/>
    <property type="evidence" value="ECO:0007669"/>
    <property type="project" value="UniProtKB-UniRule"/>
</dbReference>
<dbReference type="InterPro" id="IPR011060">
    <property type="entry name" value="RibuloseP-bd_barrel"/>
</dbReference>
<dbReference type="SUPFAM" id="SSF51366">
    <property type="entry name" value="Ribulose-phoshate binding barrel"/>
    <property type="match status" value="1"/>
</dbReference>
<dbReference type="NCBIfam" id="NF002295">
    <property type="entry name" value="PRK01222.1-1"/>
    <property type="match status" value="1"/>
</dbReference>
<evidence type="ECO:0000256" key="1">
    <source>
        <dbReference type="ARBA" id="ARBA00001164"/>
    </source>
</evidence>
<keyword evidence="12" id="KW-1185">Reference proteome</keyword>
<evidence type="ECO:0000313" key="11">
    <source>
        <dbReference type="EMBL" id="SDH84884.1"/>
    </source>
</evidence>
<reference evidence="12" key="1">
    <citation type="submission" date="2016-10" db="EMBL/GenBank/DDBJ databases">
        <authorList>
            <person name="Varghese N."/>
            <person name="Submissions S."/>
        </authorList>
    </citation>
    <scope>NUCLEOTIDE SEQUENCE [LARGE SCALE GENOMIC DNA]</scope>
    <source>
        <strain evidence="12">930I</strain>
    </source>
</reference>
<dbReference type="CDD" id="cd00405">
    <property type="entry name" value="PRAI"/>
    <property type="match status" value="1"/>
</dbReference>
<dbReference type="PANTHER" id="PTHR42894:SF1">
    <property type="entry name" value="N-(5'-PHOSPHORIBOSYL)ANTHRANILATE ISOMERASE"/>
    <property type="match status" value="1"/>
</dbReference>